<dbReference type="EMBL" id="GBXM01063721">
    <property type="protein sequence ID" value="JAH44856.1"/>
    <property type="molecule type" value="Transcribed_RNA"/>
</dbReference>
<name>A0A0E9SU92_ANGAN</name>
<protein>
    <submittedName>
        <fullName evidence="1">Uncharacterized protein</fullName>
    </submittedName>
</protein>
<reference evidence="1" key="1">
    <citation type="submission" date="2014-11" db="EMBL/GenBank/DDBJ databases">
        <authorList>
            <person name="Amaro Gonzalez C."/>
        </authorList>
    </citation>
    <scope>NUCLEOTIDE SEQUENCE</scope>
</reference>
<organism evidence="1">
    <name type="scientific">Anguilla anguilla</name>
    <name type="common">European freshwater eel</name>
    <name type="synonym">Muraena anguilla</name>
    <dbReference type="NCBI Taxonomy" id="7936"/>
    <lineage>
        <taxon>Eukaryota</taxon>
        <taxon>Metazoa</taxon>
        <taxon>Chordata</taxon>
        <taxon>Craniata</taxon>
        <taxon>Vertebrata</taxon>
        <taxon>Euteleostomi</taxon>
        <taxon>Actinopterygii</taxon>
        <taxon>Neopterygii</taxon>
        <taxon>Teleostei</taxon>
        <taxon>Anguilliformes</taxon>
        <taxon>Anguillidae</taxon>
        <taxon>Anguilla</taxon>
    </lineage>
</organism>
<evidence type="ECO:0000313" key="1">
    <source>
        <dbReference type="EMBL" id="JAH44856.1"/>
    </source>
</evidence>
<proteinExistence type="predicted"/>
<dbReference type="AlphaFoldDB" id="A0A0E9SU92"/>
<accession>A0A0E9SU92</accession>
<sequence>MKRLSYKLVIEQAAVFDPCFREHIRIHPSNIFLIL</sequence>
<reference evidence="1" key="2">
    <citation type="journal article" date="2015" name="Fish Shellfish Immunol.">
        <title>Early steps in the European eel (Anguilla anguilla)-Vibrio vulnificus interaction in the gills: Role of the RtxA13 toxin.</title>
        <authorList>
            <person name="Callol A."/>
            <person name="Pajuelo D."/>
            <person name="Ebbesson L."/>
            <person name="Teles M."/>
            <person name="MacKenzie S."/>
            <person name="Amaro C."/>
        </authorList>
    </citation>
    <scope>NUCLEOTIDE SEQUENCE</scope>
</reference>